<evidence type="ECO:0000256" key="1">
    <source>
        <dbReference type="ARBA" id="ARBA00022723"/>
    </source>
</evidence>
<dbReference type="PANTHER" id="PTHR35805">
    <property type="entry name" value="ASPARTATE CARBAMOYLTRANSFERASE REGULATORY CHAIN"/>
    <property type="match status" value="1"/>
</dbReference>
<dbReference type="EMBL" id="UGSZ01000001">
    <property type="protein sequence ID" value="SUB56323.1"/>
    <property type="molecule type" value="Genomic_DNA"/>
</dbReference>
<dbReference type="InterPro" id="IPR002801">
    <property type="entry name" value="Asp_carbamoylTrfase_reg"/>
</dbReference>
<dbReference type="Pfam" id="PF01948">
    <property type="entry name" value="PyrI"/>
    <property type="match status" value="1"/>
</dbReference>
<dbReference type="GO" id="GO:0009347">
    <property type="term" value="C:aspartate carbamoyltransferase complex"/>
    <property type="evidence" value="ECO:0007669"/>
    <property type="project" value="InterPro"/>
</dbReference>
<dbReference type="GO" id="GO:0006207">
    <property type="term" value="P:'de novo' pyrimidine nucleobase biosynthetic process"/>
    <property type="evidence" value="ECO:0007669"/>
    <property type="project" value="InterPro"/>
</dbReference>
<evidence type="ECO:0000313" key="6">
    <source>
        <dbReference type="EMBL" id="SUB56323.1"/>
    </source>
</evidence>
<dbReference type="GO" id="GO:0006221">
    <property type="term" value="P:pyrimidine nucleotide biosynthetic process"/>
    <property type="evidence" value="ECO:0007669"/>
    <property type="project" value="UniProtKB-KW"/>
</dbReference>
<evidence type="ECO:0000313" key="7">
    <source>
        <dbReference type="Proteomes" id="UP000255517"/>
    </source>
</evidence>
<dbReference type="Proteomes" id="UP000255517">
    <property type="component" value="Unassembled WGS sequence"/>
</dbReference>
<dbReference type="InterPro" id="IPR020542">
    <property type="entry name" value="Asp_carbamoyltrfase_reg_C"/>
</dbReference>
<dbReference type="RefSeq" id="WP_004824181.1">
    <property type="nucleotide sequence ID" value="NZ_CAMUOS010000005.1"/>
</dbReference>
<dbReference type="Gene3D" id="2.30.30.20">
    <property type="entry name" value="Aspartate carbamoyltransferase regulatory subunit, C-terminal domain"/>
    <property type="match status" value="1"/>
</dbReference>
<feature type="domain" description="Aspartate carbamoyltransferase regulatory subunit C-terminal" evidence="5">
    <location>
        <begin position="96"/>
        <end position="143"/>
    </location>
</feature>
<dbReference type="GO" id="GO:0016740">
    <property type="term" value="F:transferase activity"/>
    <property type="evidence" value="ECO:0007669"/>
    <property type="project" value="UniProtKB-KW"/>
</dbReference>
<evidence type="ECO:0000256" key="2">
    <source>
        <dbReference type="ARBA" id="ARBA00022833"/>
    </source>
</evidence>
<dbReference type="OrthoDB" id="5599321at2"/>
<evidence type="ECO:0000259" key="4">
    <source>
        <dbReference type="Pfam" id="PF01948"/>
    </source>
</evidence>
<accession>A0A379C258</accession>
<keyword evidence="6" id="KW-0808">Transferase</keyword>
<dbReference type="SUPFAM" id="SSF57825">
    <property type="entry name" value="Aspartate carbamoyltransferase, Regulatory-chain, C-terminal domain"/>
    <property type="match status" value="1"/>
</dbReference>
<keyword evidence="1" id="KW-0479">Metal-binding</keyword>
<dbReference type="Gene3D" id="3.30.70.140">
    <property type="entry name" value="Aspartate carbamoyltransferase regulatory subunit, N-terminal domain"/>
    <property type="match status" value="1"/>
</dbReference>
<dbReference type="PANTHER" id="PTHR35805:SF1">
    <property type="entry name" value="ASPARTATE CARBAMOYLTRANSFERASE REGULATORY CHAIN"/>
    <property type="match status" value="1"/>
</dbReference>
<dbReference type="InterPro" id="IPR036793">
    <property type="entry name" value="Asp_carbatrfase_reg_N_sf"/>
</dbReference>
<feature type="domain" description="Aspartate carbamoyltransferase regulatory subunit N-terminal" evidence="4">
    <location>
        <begin position="3"/>
        <end position="90"/>
    </location>
</feature>
<name>A0A379C258_9FIRM</name>
<dbReference type="NCBIfam" id="NF002063">
    <property type="entry name" value="PRK00893.1-3"/>
    <property type="match status" value="1"/>
</dbReference>
<reference evidence="6 7" key="1">
    <citation type="submission" date="2018-06" db="EMBL/GenBank/DDBJ databases">
        <authorList>
            <consortium name="Pathogen Informatics"/>
            <person name="Doyle S."/>
        </authorList>
    </citation>
    <scope>NUCLEOTIDE SEQUENCE [LARGE SCALE GENOMIC DNA]</scope>
    <source>
        <strain evidence="6 7">NCTC13149</strain>
    </source>
</reference>
<proteinExistence type="predicted"/>
<dbReference type="STRING" id="1122949.GCA_000378725_00164"/>
<organism evidence="6 7">
    <name type="scientific">Peptoniphilus lacrimalis</name>
    <dbReference type="NCBI Taxonomy" id="33031"/>
    <lineage>
        <taxon>Bacteria</taxon>
        <taxon>Bacillati</taxon>
        <taxon>Bacillota</taxon>
        <taxon>Tissierellia</taxon>
        <taxon>Tissierellales</taxon>
        <taxon>Peptoniphilaceae</taxon>
        <taxon>Peptoniphilus</taxon>
    </lineage>
</organism>
<keyword evidence="3" id="KW-0665">Pyrimidine biosynthesis</keyword>
<dbReference type="Pfam" id="PF02748">
    <property type="entry name" value="PyrI_C"/>
    <property type="match status" value="1"/>
</dbReference>
<protein>
    <submittedName>
        <fullName evidence="6">Aspartate carbamoyltransferase regulatory chain</fullName>
    </submittedName>
</protein>
<dbReference type="AlphaFoldDB" id="A0A379C258"/>
<dbReference type="GO" id="GO:0046872">
    <property type="term" value="F:metal ion binding"/>
    <property type="evidence" value="ECO:0007669"/>
    <property type="project" value="UniProtKB-KW"/>
</dbReference>
<evidence type="ECO:0000259" key="5">
    <source>
        <dbReference type="Pfam" id="PF02748"/>
    </source>
</evidence>
<evidence type="ECO:0000256" key="3">
    <source>
        <dbReference type="ARBA" id="ARBA00022975"/>
    </source>
</evidence>
<sequence>MINVSKIKKGIVLDHINRGEAFKIYKALKLNKIEDTVVLMQNIPSSSMGKKDLIKIETDFDLDFTVLGLIAPDITVNYIEDGKRIKKFTMELPKAVEGVLKCHNPRCVSNSERVIPGQVFYLYNKEKREFRCEYCDTICTYEEDE</sequence>
<gene>
    <name evidence="6" type="primary">pyrI</name>
    <name evidence="6" type="ORF">NCTC13149_00093</name>
</gene>
<dbReference type="SUPFAM" id="SSF54893">
    <property type="entry name" value="Aspartate carbamoyltransferase, Regulatory-chain, N-terminal domain"/>
    <property type="match status" value="1"/>
</dbReference>
<keyword evidence="2" id="KW-0862">Zinc</keyword>
<dbReference type="InterPro" id="IPR036792">
    <property type="entry name" value="Asp_carbatrfase_reg_C_sf"/>
</dbReference>
<dbReference type="InterPro" id="IPR020545">
    <property type="entry name" value="Asp_carbamoyltransf_reg_N"/>
</dbReference>